<sequence length="544" mass="57416">MVAPTGSGKTLAAFLWSIDRLVRASDDEPEPARRCRIVYVSPLKALAADVERNLRSPLTGIRQAAARRGEAVREVRVGLRTGDTPARERRTFATAPPDVLVTTPESLFLVLTSGAREGLAGVETIIVDEIHALAGTKRGAHLAVTLERLDALLDRPAQRVGLSATVRPVDAVAAFLAGARSPADGGRDVVVVQPPATKRLRIDVEVPVPDLADLRATPLAVPAGAGGGLPPLPDGEPDLSGPAAVPLPLPGDAAGSGPGRSPRSSIWPHVEERIVDLVAADTGADEVAHQAAGRVQRSTLVFTNSRRGAERLTARLNELWAERQGEDVLDPGTIRAAQVQAQSGASAGIEPVVARAHHGSMSRAERTRTETELKEGRLPAVVATSSLELGIDMGAIDLVVQVGSPPSVASGLQRLGRAGHQVGAESHGVIFPTFRGDLVPATVVAQRMLAGEIEQVHVLRNPSTCSRSRSSRWSRWTSGRWTTWRPWSGARCRSSSSPTAPSPRSSTCWPAATRARSSPSCGRAWCGTARRARSPRGRAPGASR</sequence>
<dbReference type="InterPro" id="IPR052511">
    <property type="entry name" value="ATP-dep_Helicase"/>
</dbReference>
<dbReference type="PROSITE" id="PS51194">
    <property type="entry name" value="HELICASE_CTER"/>
    <property type="match status" value="1"/>
</dbReference>
<dbReference type="PANTHER" id="PTHR47962">
    <property type="entry name" value="ATP-DEPENDENT HELICASE LHR-RELATED-RELATED"/>
    <property type="match status" value="1"/>
</dbReference>
<dbReference type="InterPro" id="IPR014001">
    <property type="entry name" value="Helicase_ATP-bd"/>
</dbReference>
<dbReference type="InterPro" id="IPR011545">
    <property type="entry name" value="DEAD/DEAH_box_helicase_dom"/>
</dbReference>
<feature type="compositionally biased region" description="Low complexity" evidence="3">
    <location>
        <begin position="490"/>
        <end position="508"/>
    </location>
</feature>
<dbReference type="SUPFAM" id="SSF52540">
    <property type="entry name" value="P-loop containing nucleoside triphosphate hydrolases"/>
    <property type="match status" value="1"/>
</dbReference>
<organism evidence="6 7">
    <name type="scientific">Luteimicrobium album</name>
    <dbReference type="NCBI Taxonomy" id="1054550"/>
    <lineage>
        <taxon>Bacteria</taxon>
        <taxon>Bacillati</taxon>
        <taxon>Actinomycetota</taxon>
        <taxon>Actinomycetes</taxon>
        <taxon>Micrococcales</taxon>
        <taxon>Luteimicrobium</taxon>
    </lineage>
</organism>
<dbReference type="PROSITE" id="PS51192">
    <property type="entry name" value="HELICASE_ATP_BIND_1"/>
    <property type="match status" value="1"/>
</dbReference>
<gene>
    <name evidence="6" type="ORF">GCM10025864_41930</name>
</gene>
<feature type="domain" description="Helicase ATP-binding" evidence="4">
    <location>
        <begin position="1"/>
        <end position="184"/>
    </location>
</feature>
<feature type="region of interest" description="Disordered" evidence="3">
    <location>
        <begin position="490"/>
        <end position="544"/>
    </location>
</feature>
<accession>A0ABQ6I9Q2</accession>
<dbReference type="SMART" id="SM00487">
    <property type="entry name" value="DEXDc"/>
    <property type="match status" value="1"/>
</dbReference>
<dbReference type="InterPro" id="IPR001650">
    <property type="entry name" value="Helicase_C-like"/>
</dbReference>
<feature type="region of interest" description="Disordered" evidence="3">
    <location>
        <begin position="225"/>
        <end position="265"/>
    </location>
</feature>
<dbReference type="SMART" id="SM00490">
    <property type="entry name" value="HELICc"/>
    <property type="match status" value="1"/>
</dbReference>
<evidence type="ECO:0000313" key="7">
    <source>
        <dbReference type="Proteomes" id="UP001157091"/>
    </source>
</evidence>
<comment type="caution">
    <text evidence="6">The sequence shown here is derived from an EMBL/GenBank/DDBJ whole genome shotgun (WGS) entry which is preliminary data.</text>
</comment>
<protein>
    <recommendedName>
        <fullName evidence="8">DEAD/DEAH box helicase</fullName>
    </recommendedName>
</protein>
<dbReference type="EMBL" id="BSUK01000001">
    <property type="protein sequence ID" value="GMA26434.1"/>
    <property type="molecule type" value="Genomic_DNA"/>
</dbReference>
<evidence type="ECO:0000256" key="3">
    <source>
        <dbReference type="SAM" id="MobiDB-lite"/>
    </source>
</evidence>
<name>A0ABQ6I9Q2_9MICO</name>
<dbReference type="Proteomes" id="UP001157091">
    <property type="component" value="Unassembled WGS sequence"/>
</dbReference>
<feature type="domain" description="Helicase C-terminal" evidence="5">
    <location>
        <begin position="287"/>
        <end position="464"/>
    </location>
</feature>
<keyword evidence="1" id="KW-0547">Nucleotide-binding</keyword>
<evidence type="ECO:0000313" key="6">
    <source>
        <dbReference type="EMBL" id="GMA26434.1"/>
    </source>
</evidence>
<keyword evidence="2" id="KW-0067">ATP-binding</keyword>
<evidence type="ECO:0000259" key="4">
    <source>
        <dbReference type="PROSITE" id="PS51192"/>
    </source>
</evidence>
<reference evidence="7" key="1">
    <citation type="journal article" date="2019" name="Int. J. Syst. Evol. Microbiol.">
        <title>The Global Catalogue of Microorganisms (GCM) 10K type strain sequencing project: providing services to taxonomists for standard genome sequencing and annotation.</title>
        <authorList>
            <consortium name="The Broad Institute Genomics Platform"/>
            <consortium name="The Broad Institute Genome Sequencing Center for Infectious Disease"/>
            <person name="Wu L."/>
            <person name="Ma J."/>
        </authorList>
    </citation>
    <scope>NUCLEOTIDE SEQUENCE [LARGE SCALE GENOMIC DNA]</scope>
    <source>
        <strain evidence="7">NBRC 106348</strain>
    </source>
</reference>
<dbReference type="Pfam" id="PF00270">
    <property type="entry name" value="DEAD"/>
    <property type="match status" value="1"/>
</dbReference>
<evidence type="ECO:0000256" key="2">
    <source>
        <dbReference type="ARBA" id="ARBA00022840"/>
    </source>
</evidence>
<evidence type="ECO:0000256" key="1">
    <source>
        <dbReference type="ARBA" id="ARBA00022741"/>
    </source>
</evidence>
<keyword evidence="7" id="KW-1185">Reference proteome</keyword>
<evidence type="ECO:0008006" key="8">
    <source>
        <dbReference type="Google" id="ProtNLM"/>
    </source>
</evidence>
<evidence type="ECO:0000259" key="5">
    <source>
        <dbReference type="PROSITE" id="PS51194"/>
    </source>
</evidence>
<dbReference type="Gene3D" id="3.40.50.300">
    <property type="entry name" value="P-loop containing nucleotide triphosphate hydrolases"/>
    <property type="match status" value="2"/>
</dbReference>
<dbReference type="InterPro" id="IPR027417">
    <property type="entry name" value="P-loop_NTPase"/>
</dbReference>
<dbReference type="PANTHER" id="PTHR47962:SF5">
    <property type="entry name" value="ATP-DEPENDENT HELICASE LHR-RELATED"/>
    <property type="match status" value="1"/>
</dbReference>
<dbReference type="Pfam" id="PF00271">
    <property type="entry name" value="Helicase_C"/>
    <property type="match status" value="1"/>
</dbReference>
<proteinExistence type="predicted"/>